<reference evidence="1" key="1">
    <citation type="submission" date="2020-07" db="EMBL/GenBank/DDBJ databases">
        <title>Multicomponent nature underlies the extraordinary mechanical properties of spider dragline silk.</title>
        <authorList>
            <person name="Kono N."/>
            <person name="Nakamura H."/>
            <person name="Mori M."/>
            <person name="Yoshida Y."/>
            <person name="Ohtoshi R."/>
            <person name="Malay A.D."/>
            <person name="Moran D.A.P."/>
            <person name="Tomita M."/>
            <person name="Numata K."/>
            <person name="Arakawa K."/>
        </authorList>
    </citation>
    <scope>NUCLEOTIDE SEQUENCE</scope>
</reference>
<name>A0A8X6J2P6_TRICU</name>
<sequence>MQATEIPSILVQTKTAQALPAPPWRQVPAYYDEGSIHWMEVIPTDLPISSVEIMSKPESKKDDVFKKLLLLASNSVHLLST</sequence>
<organism evidence="1 2">
    <name type="scientific">Trichonephila clavata</name>
    <name type="common">Joro spider</name>
    <name type="synonym">Nephila clavata</name>
    <dbReference type="NCBI Taxonomy" id="2740835"/>
    <lineage>
        <taxon>Eukaryota</taxon>
        <taxon>Metazoa</taxon>
        <taxon>Ecdysozoa</taxon>
        <taxon>Arthropoda</taxon>
        <taxon>Chelicerata</taxon>
        <taxon>Arachnida</taxon>
        <taxon>Araneae</taxon>
        <taxon>Araneomorphae</taxon>
        <taxon>Entelegynae</taxon>
        <taxon>Araneoidea</taxon>
        <taxon>Nephilidae</taxon>
        <taxon>Trichonephila</taxon>
    </lineage>
</organism>
<dbReference type="Proteomes" id="UP000887116">
    <property type="component" value="Unassembled WGS sequence"/>
</dbReference>
<proteinExistence type="predicted"/>
<protein>
    <submittedName>
        <fullName evidence="1">Uncharacterized protein</fullName>
    </submittedName>
</protein>
<dbReference type="EMBL" id="BMAO01007630">
    <property type="protein sequence ID" value="GFR17370.1"/>
    <property type="molecule type" value="Genomic_DNA"/>
</dbReference>
<evidence type="ECO:0000313" key="2">
    <source>
        <dbReference type="Proteomes" id="UP000887116"/>
    </source>
</evidence>
<comment type="caution">
    <text evidence="1">The sequence shown here is derived from an EMBL/GenBank/DDBJ whole genome shotgun (WGS) entry which is preliminary data.</text>
</comment>
<evidence type="ECO:0000313" key="1">
    <source>
        <dbReference type="EMBL" id="GFR17370.1"/>
    </source>
</evidence>
<accession>A0A8X6J2P6</accession>
<gene>
    <name evidence="1" type="ORF">TNCT_24071</name>
</gene>
<dbReference type="OrthoDB" id="10449597at2759"/>
<dbReference type="AlphaFoldDB" id="A0A8X6J2P6"/>
<keyword evidence="2" id="KW-1185">Reference proteome</keyword>